<feature type="domain" description="Porin" evidence="12">
    <location>
        <begin position="22"/>
        <end position="407"/>
    </location>
</feature>
<reference evidence="13 14" key="1">
    <citation type="submission" date="2021-07" db="EMBL/GenBank/DDBJ databases">
        <title>Paraburkholderia edwinii protects Aspergillus sp. from phenazines by acting as a toxin sponge.</title>
        <authorList>
            <person name="Dahlstrom K.M."/>
            <person name="Newman D.K."/>
        </authorList>
    </citation>
    <scope>NUCLEOTIDE SEQUENCE [LARGE SCALE GENOMIC DNA]</scope>
    <source>
        <strain evidence="13 14">Pe01</strain>
    </source>
</reference>
<keyword evidence="5" id="KW-0812">Transmembrane</keyword>
<evidence type="ECO:0000256" key="10">
    <source>
        <dbReference type="ARBA" id="ARBA00023237"/>
    </source>
</evidence>
<dbReference type="EMBL" id="CP080096">
    <property type="protein sequence ID" value="QYD71981.1"/>
    <property type="molecule type" value="Genomic_DNA"/>
</dbReference>
<keyword evidence="3" id="KW-0813">Transport</keyword>
<dbReference type="Proteomes" id="UP000826462">
    <property type="component" value="Chromosome 2"/>
</dbReference>
<dbReference type="InterPro" id="IPR023614">
    <property type="entry name" value="Porin_dom_sf"/>
</dbReference>
<evidence type="ECO:0000313" key="14">
    <source>
        <dbReference type="Proteomes" id="UP000826462"/>
    </source>
</evidence>
<keyword evidence="7" id="KW-0406">Ion transport</keyword>
<keyword evidence="6 11" id="KW-0732">Signal</keyword>
<keyword evidence="8" id="KW-0626">Porin</keyword>
<dbReference type="SUPFAM" id="SSF56935">
    <property type="entry name" value="Porins"/>
    <property type="match status" value="1"/>
</dbReference>
<sequence length="428" mass="45453">MMKIPSGKYWIAALVLGSLIDAAHADDSDSVTLYGVMDVAVGVVEHSANASSSFPTTVNPVSKVSTQFQNPVYGLFNGGISDSRWGIRGNENLGGGLNAFFDLESGFNAQSGQLNNAAASLTGNKNTVAAASALNGQLFNRDAYIGLRDGKFGSVEFGRSTTFGFDVITAYDPLFQSQLFSPLGFSGSYSSGGITEGSRTDNNIKYTNHVGDFNFGLSYSFGGVAGHFGDGSTFGAVAGYQNNAFGIQATYYEARDIVHSGALVGANAIDSPLIGTNVGALSLNDDYDYMIAARYVLGNATLKGGYERFVIKPPSDPVTPGTTVNYFGFTGALGNTTTTTATNVYFFGGDYQFTPTFDVAAGIYDTQTEQSQGVLGGNQWQYSLLADYHFTRRTDVYAGYMFSKFNGAAFNGFQSTNYILATGIRTLF</sequence>
<feature type="signal peptide" evidence="11">
    <location>
        <begin position="1"/>
        <end position="25"/>
    </location>
</feature>
<comment type="subcellular location">
    <subcellularLocation>
        <location evidence="1">Cell outer membrane</location>
        <topology evidence="1">Multi-pass membrane protein</topology>
    </subcellularLocation>
</comment>
<keyword evidence="9" id="KW-0472">Membrane</keyword>
<gene>
    <name evidence="13" type="ORF">KZJ38_34050</name>
</gene>
<evidence type="ECO:0000313" key="13">
    <source>
        <dbReference type="EMBL" id="QYD71981.1"/>
    </source>
</evidence>
<keyword evidence="10" id="KW-0998">Cell outer membrane</keyword>
<protein>
    <submittedName>
        <fullName evidence="13">Porin</fullName>
    </submittedName>
</protein>
<evidence type="ECO:0000256" key="6">
    <source>
        <dbReference type="ARBA" id="ARBA00022729"/>
    </source>
</evidence>
<evidence type="ECO:0000256" key="1">
    <source>
        <dbReference type="ARBA" id="ARBA00004571"/>
    </source>
</evidence>
<organism evidence="13 14">
    <name type="scientific">Paraburkholderia edwinii</name>
    <dbReference type="NCBI Taxonomy" id="2861782"/>
    <lineage>
        <taxon>Bacteria</taxon>
        <taxon>Pseudomonadati</taxon>
        <taxon>Pseudomonadota</taxon>
        <taxon>Betaproteobacteria</taxon>
        <taxon>Burkholderiales</taxon>
        <taxon>Burkholderiaceae</taxon>
        <taxon>Paraburkholderia</taxon>
    </lineage>
</organism>
<evidence type="ECO:0000256" key="9">
    <source>
        <dbReference type="ARBA" id="ARBA00023136"/>
    </source>
</evidence>
<evidence type="ECO:0000256" key="8">
    <source>
        <dbReference type="ARBA" id="ARBA00023114"/>
    </source>
</evidence>
<dbReference type="InterPro" id="IPR033900">
    <property type="entry name" value="Gram_neg_porin_domain"/>
</dbReference>
<keyword evidence="14" id="KW-1185">Reference proteome</keyword>
<dbReference type="InterPro" id="IPR050298">
    <property type="entry name" value="Gram-neg_bact_OMP"/>
</dbReference>
<evidence type="ECO:0000256" key="2">
    <source>
        <dbReference type="ARBA" id="ARBA00011233"/>
    </source>
</evidence>
<dbReference type="CDD" id="cd00342">
    <property type="entry name" value="gram_neg_porins"/>
    <property type="match status" value="1"/>
</dbReference>
<dbReference type="PANTHER" id="PTHR34501:SF9">
    <property type="entry name" value="MAJOR OUTER MEMBRANE PROTEIN P.IA"/>
    <property type="match status" value="1"/>
</dbReference>
<evidence type="ECO:0000256" key="7">
    <source>
        <dbReference type="ARBA" id="ARBA00023065"/>
    </source>
</evidence>
<accession>A0ABX8UT52</accession>
<evidence type="ECO:0000256" key="11">
    <source>
        <dbReference type="SAM" id="SignalP"/>
    </source>
</evidence>
<dbReference type="Gene3D" id="2.40.160.10">
    <property type="entry name" value="Porin"/>
    <property type="match status" value="1"/>
</dbReference>
<evidence type="ECO:0000256" key="5">
    <source>
        <dbReference type="ARBA" id="ARBA00022692"/>
    </source>
</evidence>
<evidence type="ECO:0000256" key="4">
    <source>
        <dbReference type="ARBA" id="ARBA00022452"/>
    </source>
</evidence>
<dbReference type="Pfam" id="PF13609">
    <property type="entry name" value="Porin_4"/>
    <property type="match status" value="1"/>
</dbReference>
<dbReference type="PANTHER" id="PTHR34501">
    <property type="entry name" value="PROTEIN YDDL-RELATED"/>
    <property type="match status" value="1"/>
</dbReference>
<evidence type="ECO:0000256" key="3">
    <source>
        <dbReference type="ARBA" id="ARBA00022448"/>
    </source>
</evidence>
<feature type="chain" id="PRO_5046209251" evidence="11">
    <location>
        <begin position="26"/>
        <end position="428"/>
    </location>
</feature>
<comment type="subunit">
    <text evidence="2">Homotrimer.</text>
</comment>
<proteinExistence type="predicted"/>
<evidence type="ECO:0000259" key="12">
    <source>
        <dbReference type="Pfam" id="PF13609"/>
    </source>
</evidence>
<dbReference type="RefSeq" id="WP_219801410.1">
    <property type="nucleotide sequence ID" value="NZ_CP080096.1"/>
</dbReference>
<name>A0ABX8UT52_9BURK</name>
<keyword evidence="4" id="KW-1134">Transmembrane beta strand</keyword>